<dbReference type="Proteomes" id="UP000464658">
    <property type="component" value="Chromosome"/>
</dbReference>
<evidence type="ECO:0000313" key="1">
    <source>
        <dbReference type="EMBL" id="BBP90733.1"/>
    </source>
</evidence>
<dbReference type="EMBL" id="AP021906">
    <property type="protein sequence ID" value="BBP90733.1"/>
    <property type="molecule type" value="Genomic_DNA"/>
</dbReference>
<sequence>MVQMLAEKKEIAAKKAPLQAEQILQVQDLSIYYGEKEQSITFHLKLRRTQLPH</sequence>
<evidence type="ECO:0000313" key="2">
    <source>
        <dbReference type="Proteomes" id="UP000464658"/>
    </source>
</evidence>
<proteinExistence type="predicted"/>
<gene>
    <name evidence="1" type="ORF">BsIDN1_43510</name>
</gene>
<reference evidence="1 2" key="1">
    <citation type="submission" date="2019-12" db="EMBL/GenBank/DDBJ databases">
        <title>Full genome sequence of a Bacillus safensis strain isolated from commercially available natto in Indonesia.</title>
        <authorList>
            <person name="Yoshida M."/>
            <person name="Uomi M."/>
            <person name="Waturangi D."/>
            <person name="Ekaputri J.J."/>
            <person name="Setiamarga D.H.E."/>
        </authorList>
    </citation>
    <scope>NUCLEOTIDE SEQUENCE [LARGE SCALE GENOMIC DNA]</scope>
    <source>
        <strain evidence="1 2">IDN1</strain>
    </source>
</reference>
<protein>
    <submittedName>
        <fullName evidence="1">Uncharacterized protein</fullName>
    </submittedName>
</protein>
<accession>A0A5S9MC89</accession>
<organism evidence="1 2">
    <name type="scientific">Bacillus safensis</name>
    <dbReference type="NCBI Taxonomy" id="561879"/>
    <lineage>
        <taxon>Bacteria</taxon>
        <taxon>Bacillati</taxon>
        <taxon>Bacillota</taxon>
        <taxon>Bacilli</taxon>
        <taxon>Bacillales</taxon>
        <taxon>Bacillaceae</taxon>
        <taxon>Bacillus</taxon>
    </lineage>
</organism>
<name>A0A5S9MC89_BACIA</name>
<dbReference type="AlphaFoldDB" id="A0A5S9MC89"/>